<keyword evidence="3" id="KW-1185">Reference proteome</keyword>
<dbReference type="AlphaFoldDB" id="A0AAE1HQU2"/>
<name>A0AAE1HQU2_9NEOP</name>
<reference evidence="2" key="2">
    <citation type="journal article" date="2023" name="BMC Genomics">
        <title>Pest status, molecular evolution, and epigenetic factors derived from the genome assembly of Frankliniella fusca, a thysanopteran phytovirus vector.</title>
        <authorList>
            <person name="Catto M.A."/>
            <person name="Labadie P.E."/>
            <person name="Jacobson A.L."/>
            <person name="Kennedy G.G."/>
            <person name="Srinivasan R."/>
            <person name="Hunt B.G."/>
        </authorList>
    </citation>
    <scope>NUCLEOTIDE SEQUENCE</scope>
    <source>
        <strain evidence="2">PL_HMW_Pooled</strain>
    </source>
</reference>
<dbReference type="EMBL" id="JAHWGI010001240">
    <property type="protein sequence ID" value="KAK3925810.1"/>
    <property type="molecule type" value="Genomic_DNA"/>
</dbReference>
<evidence type="ECO:0000313" key="2">
    <source>
        <dbReference type="EMBL" id="KAK3925810.1"/>
    </source>
</evidence>
<dbReference type="Proteomes" id="UP001219518">
    <property type="component" value="Unassembled WGS sequence"/>
</dbReference>
<sequence length="67" mass="7465">MTRSQGENGRQYPRTYPLCLSLACVVNFFISKMPSASCTPSRSYVRRSRRKGVNRVPVPPRTSAGGM</sequence>
<feature type="region of interest" description="Disordered" evidence="1">
    <location>
        <begin position="45"/>
        <end position="67"/>
    </location>
</feature>
<evidence type="ECO:0000256" key="1">
    <source>
        <dbReference type="SAM" id="MobiDB-lite"/>
    </source>
</evidence>
<accession>A0AAE1HQU2</accession>
<gene>
    <name evidence="2" type="ORF">KUF71_014059</name>
</gene>
<evidence type="ECO:0000313" key="3">
    <source>
        <dbReference type="Proteomes" id="UP001219518"/>
    </source>
</evidence>
<comment type="caution">
    <text evidence="2">The sequence shown here is derived from an EMBL/GenBank/DDBJ whole genome shotgun (WGS) entry which is preliminary data.</text>
</comment>
<protein>
    <submittedName>
        <fullName evidence="2">Uncharacterized protein</fullName>
    </submittedName>
</protein>
<reference evidence="2" key="1">
    <citation type="submission" date="2021-07" db="EMBL/GenBank/DDBJ databases">
        <authorList>
            <person name="Catto M.A."/>
            <person name="Jacobson A."/>
            <person name="Kennedy G."/>
            <person name="Labadie P."/>
            <person name="Hunt B.G."/>
            <person name="Srinivasan R."/>
        </authorList>
    </citation>
    <scope>NUCLEOTIDE SEQUENCE</scope>
    <source>
        <strain evidence="2">PL_HMW_Pooled</strain>
        <tissue evidence="2">Head</tissue>
    </source>
</reference>
<proteinExistence type="predicted"/>
<organism evidence="2 3">
    <name type="scientific">Frankliniella fusca</name>
    <dbReference type="NCBI Taxonomy" id="407009"/>
    <lineage>
        <taxon>Eukaryota</taxon>
        <taxon>Metazoa</taxon>
        <taxon>Ecdysozoa</taxon>
        <taxon>Arthropoda</taxon>
        <taxon>Hexapoda</taxon>
        <taxon>Insecta</taxon>
        <taxon>Pterygota</taxon>
        <taxon>Neoptera</taxon>
        <taxon>Paraneoptera</taxon>
        <taxon>Thysanoptera</taxon>
        <taxon>Terebrantia</taxon>
        <taxon>Thripoidea</taxon>
        <taxon>Thripidae</taxon>
        <taxon>Frankliniella</taxon>
    </lineage>
</organism>